<dbReference type="EMBL" id="JH413831">
    <property type="protein sequence ID" value="EHL30417.1"/>
    <property type="molecule type" value="Genomic_DNA"/>
</dbReference>
<keyword evidence="2" id="KW-1185">Reference proteome</keyword>
<reference evidence="1 2" key="1">
    <citation type="journal article" date="2011" name="BMC Genomics">
        <title>Insight into cross-talk between intra-amoebal pathogens.</title>
        <authorList>
            <person name="Gimenez G."/>
            <person name="Bertelli C."/>
            <person name="Moliner C."/>
            <person name="Robert C."/>
            <person name="Raoult D."/>
            <person name="Fournier P.E."/>
            <person name="Greub G."/>
        </authorList>
    </citation>
    <scope>NUCLEOTIDE SEQUENCE [LARGE SCALE GENOMIC DNA]</scope>
    <source>
        <strain evidence="1 2">LLAP12</strain>
    </source>
</reference>
<protein>
    <recommendedName>
        <fullName evidence="3">Protein MtfA</fullName>
    </recommendedName>
</protein>
<dbReference type="RefSeq" id="WP_006871509.1">
    <property type="nucleotide sequence ID" value="NZ_JH413831.1"/>
</dbReference>
<dbReference type="InterPro" id="IPR024079">
    <property type="entry name" value="MetalloPept_cat_dom_sf"/>
</dbReference>
<dbReference type="InParanoid" id="G9EQQ4"/>
<dbReference type="CDD" id="cd20169">
    <property type="entry name" value="Peptidase_M90_mtfA"/>
    <property type="match status" value="1"/>
</dbReference>
<dbReference type="GO" id="GO:0004177">
    <property type="term" value="F:aminopeptidase activity"/>
    <property type="evidence" value="ECO:0007669"/>
    <property type="project" value="TreeGrafter"/>
</dbReference>
<dbReference type="PANTHER" id="PTHR30164">
    <property type="entry name" value="MTFA PEPTIDASE"/>
    <property type="match status" value="1"/>
</dbReference>
<evidence type="ECO:0000313" key="1">
    <source>
        <dbReference type="EMBL" id="EHL30417.1"/>
    </source>
</evidence>
<dbReference type="Proteomes" id="UP000002770">
    <property type="component" value="Unassembled WGS sequence"/>
</dbReference>
<dbReference type="SUPFAM" id="SSF55486">
    <property type="entry name" value="Metalloproteases ('zincins'), catalytic domain"/>
    <property type="match status" value="1"/>
</dbReference>
<name>G9EQQ4_9GAMM</name>
<dbReference type="InterPro" id="IPR042252">
    <property type="entry name" value="MtfA_N"/>
</dbReference>
<dbReference type="Gene3D" id="3.40.390.10">
    <property type="entry name" value="Collagenase (Catalytic Domain)"/>
    <property type="match status" value="1"/>
</dbReference>
<dbReference type="PANTHER" id="PTHR30164:SF2">
    <property type="entry name" value="PROTEIN MTFA"/>
    <property type="match status" value="1"/>
</dbReference>
<dbReference type="FunCoup" id="G9EQQ4">
    <property type="interactions" value="26"/>
</dbReference>
<dbReference type="eggNOG" id="COG3228">
    <property type="taxonomic scope" value="Bacteria"/>
</dbReference>
<gene>
    <name evidence="1" type="ORF">LDG_7605</name>
</gene>
<evidence type="ECO:0008006" key="3">
    <source>
        <dbReference type="Google" id="ProtNLM"/>
    </source>
</evidence>
<dbReference type="GO" id="GO:0008237">
    <property type="term" value="F:metallopeptidase activity"/>
    <property type="evidence" value="ECO:0007669"/>
    <property type="project" value="InterPro"/>
</dbReference>
<dbReference type="AlphaFoldDB" id="G9EQQ4"/>
<dbReference type="STRING" id="658187.LDG_7605"/>
<dbReference type="GO" id="GO:0005829">
    <property type="term" value="C:cytosol"/>
    <property type="evidence" value="ECO:0007669"/>
    <property type="project" value="TreeGrafter"/>
</dbReference>
<organism evidence="1 2">
    <name type="scientific">Legionella drancourtii LLAP12</name>
    <dbReference type="NCBI Taxonomy" id="658187"/>
    <lineage>
        <taxon>Bacteria</taxon>
        <taxon>Pseudomonadati</taxon>
        <taxon>Pseudomonadota</taxon>
        <taxon>Gammaproteobacteria</taxon>
        <taxon>Legionellales</taxon>
        <taxon>Legionellaceae</taxon>
        <taxon>Legionella</taxon>
    </lineage>
</organism>
<dbReference type="InterPro" id="IPR010384">
    <property type="entry name" value="MtfA_fam"/>
</dbReference>
<dbReference type="Gene3D" id="1.10.472.150">
    <property type="entry name" value="Glucose-regulated metallo-peptidase M90, N-terminal domain"/>
    <property type="match status" value="1"/>
</dbReference>
<accession>G9EQQ4</accession>
<evidence type="ECO:0000313" key="2">
    <source>
        <dbReference type="Proteomes" id="UP000002770"/>
    </source>
</evidence>
<dbReference type="Pfam" id="PF06167">
    <property type="entry name" value="Peptidase_M90"/>
    <property type="match status" value="1"/>
</dbReference>
<proteinExistence type="predicted"/>
<sequence length="260" mass="30263">MRLFQRLKEWWHERIIQQSPIADIEWQRAFHYLPSLQRLSMQEKVRLKRLAILFLHYKSLEGIGALQVTTSMRLIIALQACLPILNLGLDWYSGWVSVMIYPGAFSKERSETDEYGVVHQGRANLSGESWQRGPVILSWSDVLHRSDIDGHNVVIHEFAHKLDMKNGRANGFPPLHRNMSAKKWSEVFNRAYADFDQHLQEPEPIPIDPYAATSAGEFFAVFTELFFEKPIIIKQYYPEVYDLLVSFYRQDPLGSLKIKA</sequence>
<dbReference type="OrthoDB" id="9786424at2"/>
<dbReference type="HOGENOM" id="CLU_063037_0_1_6"/>